<gene>
    <name evidence="3" type="ordered locus">BC1003_0655</name>
</gene>
<name>E1T9K8_BURSG</name>
<evidence type="ECO:0000259" key="2">
    <source>
        <dbReference type="Pfam" id="PF04909"/>
    </source>
</evidence>
<dbReference type="SUPFAM" id="SSF51556">
    <property type="entry name" value="Metallo-dependent hydrolases"/>
    <property type="match status" value="1"/>
</dbReference>
<dbReference type="PANTHER" id="PTHR35563">
    <property type="entry name" value="BARREL METAL-DEPENDENT HYDROLASE, PUTATIVE (AFU_ORTHOLOGUE AFUA_1G16240)-RELATED"/>
    <property type="match status" value="1"/>
</dbReference>
<dbReference type="KEGG" id="bgf:BC1003_0655"/>
<protein>
    <submittedName>
        <fullName evidence="3">Amidohydrolase 2</fullName>
    </submittedName>
</protein>
<dbReference type="InterPro" id="IPR032466">
    <property type="entry name" value="Metal_Hydrolase"/>
</dbReference>
<dbReference type="AlphaFoldDB" id="E1T9K8"/>
<feature type="region of interest" description="Disordered" evidence="1">
    <location>
        <begin position="1"/>
        <end position="24"/>
    </location>
</feature>
<evidence type="ECO:0000256" key="1">
    <source>
        <dbReference type="SAM" id="MobiDB-lite"/>
    </source>
</evidence>
<keyword evidence="3" id="KW-0378">Hydrolase</keyword>
<dbReference type="OrthoDB" id="9787654at2"/>
<dbReference type="EMBL" id="CP002217">
    <property type="protein sequence ID" value="ADN56654.1"/>
    <property type="molecule type" value="Genomic_DNA"/>
</dbReference>
<dbReference type="STRING" id="640512.BC1003_0655"/>
<proteinExistence type="predicted"/>
<accession>E1T9K8</accession>
<dbReference type="PANTHER" id="PTHR35563:SF2">
    <property type="entry name" value="BARREL METAL-DEPENDENT HYDROLASE, PUTATIVE (AFU_ORTHOLOGUE AFUA_1G16240)-RELATED"/>
    <property type="match status" value="1"/>
</dbReference>
<reference evidence="3" key="1">
    <citation type="submission" date="2010-09" db="EMBL/GenBank/DDBJ databases">
        <title>Complete sequence of chromosome1 of Burkholderia sp. CCGE1003.</title>
        <authorList>
            <consortium name="US DOE Joint Genome Institute"/>
            <person name="Lucas S."/>
            <person name="Copeland A."/>
            <person name="Lapidus A."/>
            <person name="Cheng J.-F."/>
            <person name="Bruce D."/>
            <person name="Goodwin L."/>
            <person name="Pitluck S."/>
            <person name="Daligault H."/>
            <person name="Davenport K."/>
            <person name="Detter J.C."/>
            <person name="Han C."/>
            <person name="Tapia R."/>
            <person name="Land M."/>
            <person name="Hauser L."/>
            <person name="Jeffries C."/>
            <person name="Kyrpides N."/>
            <person name="Ivanova N."/>
            <person name="Ovchinnikova G."/>
            <person name="Martinez-Romero E."/>
            <person name="Rogel M.A."/>
            <person name="Auchtung J."/>
            <person name="Tiedje J.M."/>
            <person name="Woyke T."/>
        </authorList>
    </citation>
    <scope>NUCLEOTIDE SEQUENCE</scope>
    <source>
        <strain evidence="3">CCGE1003</strain>
    </source>
</reference>
<dbReference type="InterPro" id="IPR052358">
    <property type="entry name" value="Aro_Compnd_Degr_Hydrolases"/>
</dbReference>
<dbReference type="Pfam" id="PF04909">
    <property type="entry name" value="Amidohydro_2"/>
    <property type="match status" value="1"/>
</dbReference>
<dbReference type="Gene3D" id="3.20.20.140">
    <property type="entry name" value="Metal-dependent hydrolases"/>
    <property type="match status" value="1"/>
</dbReference>
<dbReference type="HOGENOM" id="CLU_064039_2_1_4"/>
<organism evidence="3">
    <name type="scientific">Burkholderia sp. (strain CCGE1003)</name>
    <dbReference type="NCBI Taxonomy" id="640512"/>
    <lineage>
        <taxon>Bacteria</taxon>
        <taxon>Pseudomonadati</taxon>
        <taxon>Pseudomonadota</taxon>
        <taxon>Betaproteobacteria</taxon>
        <taxon>Burkholderiales</taxon>
        <taxon>Burkholderiaceae</taxon>
        <taxon>Burkholderia</taxon>
    </lineage>
</organism>
<evidence type="ECO:0000313" key="3">
    <source>
        <dbReference type="EMBL" id="ADN56654.1"/>
    </source>
</evidence>
<dbReference type="eggNOG" id="COG3618">
    <property type="taxonomic scope" value="Bacteria"/>
</dbReference>
<dbReference type="GO" id="GO:0016787">
    <property type="term" value="F:hydrolase activity"/>
    <property type="evidence" value="ECO:0007669"/>
    <property type="project" value="UniProtKB-KW"/>
</dbReference>
<feature type="domain" description="Amidohydrolase-related" evidence="2">
    <location>
        <begin position="36"/>
        <end position="305"/>
    </location>
</feature>
<sequence>MANDSLKAQADPLRPHETVPAKMPRAPHEALPALACDTHSHVFGPYDAFAFATPSSYPPPLAPAATYLEMLDTVGAGRGVLVQPAPYGIDNAALVAALRAGQGRIRGVAVTREDVSDATLESLDASGVRALRFNEMPSPRTGKPFAGSVGVDTALALASRIRALGWHAQVWARCADVPAIAERLGKAGLPVVFEHMTCFDPALGVKHHHFANVLALLREGRIAVKLALCRVSKLVPDYDDLRPFHDRLVEANPQQLVWGSDWPFVRMGDQAPDVGALLDTFQRWVDDPALRQAILVENPARIYRFEE</sequence>
<dbReference type="InterPro" id="IPR006680">
    <property type="entry name" value="Amidohydro-rel"/>
</dbReference>